<accession>A0A1Y2HWC9</accession>
<proteinExistence type="predicted"/>
<sequence length="60" mass="6302">MIDHGGHDLHPLNTCGKPSLVDSNLRKFDHGRGTVASNKNHIVTAIATSVDHGLVLCACG</sequence>
<organism evidence="1 2">
    <name type="scientific">Catenaria anguillulae PL171</name>
    <dbReference type="NCBI Taxonomy" id="765915"/>
    <lineage>
        <taxon>Eukaryota</taxon>
        <taxon>Fungi</taxon>
        <taxon>Fungi incertae sedis</taxon>
        <taxon>Blastocladiomycota</taxon>
        <taxon>Blastocladiomycetes</taxon>
        <taxon>Blastocladiales</taxon>
        <taxon>Catenariaceae</taxon>
        <taxon>Catenaria</taxon>
    </lineage>
</organism>
<dbReference type="EMBL" id="MCFL01000007">
    <property type="protein sequence ID" value="ORZ38908.1"/>
    <property type="molecule type" value="Genomic_DNA"/>
</dbReference>
<reference evidence="1 2" key="1">
    <citation type="submission" date="2016-07" db="EMBL/GenBank/DDBJ databases">
        <title>Pervasive Adenine N6-methylation of Active Genes in Fungi.</title>
        <authorList>
            <consortium name="DOE Joint Genome Institute"/>
            <person name="Mondo S.J."/>
            <person name="Dannebaum R.O."/>
            <person name="Kuo R.C."/>
            <person name="Labutti K."/>
            <person name="Haridas S."/>
            <person name="Kuo A."/>
            <person name="Salamov A."/>
            <person name="Ahrendt S.R."/>
            <person name="Lipzen A."/>
            <person name="Sullivan W."/>
            <person name="Andreopoulos W.B."/>
            <person name="Clum A."/>
            <person name="Lindquist E."/>
            <person name="Daum C."/>
            <person name="Ramamoorthy G.K."/>
            <person name="Gryganskyi A."/>
            <person name="Culley D."/>
            <person name="Magnuson J.K."/>
            <person name="James T.Y."/>
            <person name="O'Malley M.A."/>
            <person name="Stajich J.E."/>
            <person name="Spatafora J.W."/>
            <person name="Visel A."/>
            <person name="Grigoriev I.V."/>
        </authorList>
    </citation>
    <scope>NUCLEOTIDE SEQUENCE [LARGE SCALE GENOMIC DNA]</scope>
    <source>
        <strain evidence="1 2">PL171</strain>
    </source>
</reference>
<evidence type="ECO:0000313" key="2">
    <source>
        <dbReference type="Proteomes" id="UP000193411"/>
    </source>
</evidence>
<dbReference type="Proteomes" id="UP000193411">
    <property type="component" value="Unassembled WGS sequence"/>
</dbReference>
<comment type="caution">
    <text evidence="1">The sequence shown here is derived from an EMBL/GenBank/DDBJ whole genome shotgun (WGS) entry which is preliminary data.</text>
</comment>
<protein>
    <submittedName>
        <fullName evidence="1">Uncharacterized protein</fullName>
    </submittedName>
</protein>
<name>A0A1Y2HWC9_9FUNG</name>
<gene>
    <name evidence="1" type="ORF">BCR44DRAFT_1283809</name>
</gene>
<dbReference type="AlphaFoldDB" id="A0A1Y2HWC9"/>
<evidence type="ECO:0000313" key="1">
    <source>
        <dbReference type="EMBL" id="ORZ38908.1"/>
    </source>
</evidence>
<keyword evidence="2" id="KW-1185">Reference proteome</keyword>